<organism evidence="1 2">
    <name type="scientific">Candidatus Afipia apatlaquensis</name>
    <dbReference type="NCBI Taxonomy" id="2712852"/>
    <lineage>
        <taxon>Bacteria</taxon>
        <taxon>Pseudomonadati</taxon>
        <taxon>Pseudomonadota</taxon>
        <taxon>Alphaproteobacteria</taxon>
        <taxon>Hyphomicrobiales</taxon>
        <taxon>Nitrobacteraceae</taxon>
        <taxon>Afipia</taxon>
    </lineage>
</organism>
<dbReference type="AlphaFoldDB" id="A0A7C9RKD6"/>
<dbReference type="Pfam" id="PF07813">
    <property type="entry name" value="LTXXQ"/>
    <property type="match status" value="2"/>
</dbReference>
<proteinExistence type="predicted"/>
<name>A0A7C9RKD6_9BRAD</name>
<keyword evidence="2" id="KW-1185">Reference proteome</keyword>
<accession>A0A7C9RKD6</accession>
<comment type="caution">
    <text evidence="1">The sequence shown here is derived from an EMBL/GenBank/DDBJ whole genome shotgun (WGS) entry which is preliminary data.</text>
</comment>
<protein>
    <submittedName>
        <fullName evidence="1">Spy/CpxP family protein refolding chaperone</fullName>
    </submittedName>
</protein>
<evidence type="ECO:0000313" key="2">
    <source>
        <dbReference type="Proteomes" id="UP000480266"/>
    </source>
</evidence>
<dbReference type="Proteomes" id="UP000480266">
    <property type="component" value="Unassembled WGS sequence"/>
</dbReference>
<dbReference type="InterPro" id="IPR012899">
    <property type="entry name" value="LTXXQ"/>
</dbReference>
<reference evidence="1" key="1">
    <citation type="submission" date="2020-02" db="EMBL/GenBank/DDBJ databases">
        <title>Draft genome sequence of Candidatus Afipia apatlaquensis IBT-C3, a potential strain for decolorization of textile dyes.</title>
        <authorList>
            <person name="Sanchez-Reyes A."/>
            <person name="Breton-Deval L."/>
            <person name="Mangelson H."/>
            <person name="Sanchez-Flores A."/>
        </authorList>
    </citation>
    <scope>NUCLEOTIDE SEQUENCE [LARGE SCALE GENOMIC DNA]</scope>
    <source>
        <strain evidence="1">IBT-C3</strain>
    </source>
</reference>
<sequence length="551" mass="59594">MSIGRPKFISLLALVFGALFFIAAYDAASARGGGHGGGGGGFRGGGGGFHGGGGGFRGGGFHGGGFRGGGAAFRGGGFRMGGGHAFYGRPHVSRSFSRPSYRGGRSYAIHNRQFNRSARFNSSRGPVARNAMGTSSTRALNVRNTRNANAVRNAFHARPVNRALRNANALRNPATRALVTSRLATAGWHNHNGWWRHRHGGFGWVGPVFWPFAFYDIYGYSLWGYDYDAAFWDYGYPDIYAGIFAPYGYDDLIGYSGYLPGYAARSGRGRESFASADPNDRVSLTQMCGEDSRDIAGLPIDAIQKALQPDAAQRAALDDLANASLKAGQDIKAACPTDIALTAPRRLAVMQQRIESMIAAVKTVQPPLEKFYGLLNDEQKAKFNALAQRQRPARALQSANAAQPSCDVSQPGVTDWPGAMIEQAVKPSDDQRKGLEALQSAAAKASEMLKSSCQSENANTPPARLAAVGKRLDTMLQAVKTVRAPLDSFYGSLNDEQKASFDAIGPKRMSAVNENAIARNDEDTPRRARSRHHHHYGDVNYMIRRMMSFVR</sequence>
<evidence type="ECO:0000313" key="1">
    <source>
        <dbReference type="EMBL" id="NGX99663.1"/>
    </source>
</evidence>
<gene>
    <name evidence="1" type="ORF">G4V63_32095</name>
</gene>
<dbReference type="EMBL" id="JAAMRR010001645">
    <property type="protein sequence ID" value="NGX99663.1"/>
    <property type="molecule type" value="Genomic_DNA"/>
</dbReference>
<dbReference type="GO" id="GO:0042597">
    <property type="term" value="C:periplasmic space"/>
    <property type="evidence" value="ECO:0007669"/>
    <property type="project" value="InterPro"/>
</dbReference>